<gene>
    <name evidence="6" type="ORF">DRW07_04745</name>
</gene>
<dbReference type="Gene3D" id="3.30.450.20">
    <property type="entry name" value="PAS domain"/>
    <property type="match status" value="1"/>
</dbReference>
<comment type="caution">
    <text evidence="6">The sequence shown here is derived from an EMBL/GenBank/DDBJ whole genome shotgun (WGS) entry which is preliminary data.</text>
</comment>
<dbReference type="SUPFAM" id="SSF55785">
    <property type="entry name" value="PYP-like sensor domain (PAS domain)"/>
    <property type="match status" value="1"/>
</dbReference>
<dbReference type="OrthoDB" id="7991996at2"/>
<dbReference type="EMBL" id="RPOK01000001">
    <property type="protein sequence ID" value="RPJ68706.1"/>
    <property type="molecule type" value="Genomic_DNA"/>
</dbReference>
<dbReference type="RefSeq" id="WP_124026707.1">
    <property type="nucleotide sequence ID" value="NZ_JBHRSN010000005.1"/>
</dbReference>
<accession>A0A3N5Y618</accession>
<proteinExistence type="predicted"/>
<feature type="domain" description="PAS" evidence="4">
    <location>
        <begin position="20"/>
        <end position="95"/>
    </location>
</feature>
<sequence>MDYELEEMLFLSTFLSGAKPLEMLKQLLSRTISPIIVTDAGTLDGGYKIIYANKAFCKLTGYELAELVGNTPKIFQGPKSNKETLAKLSESLKTSGYFRGMSYNYRKDGSCYPLEWDISPIHDEDNNIIFFVSIQRDLTQAFNAMKQLKDVNEHVRELISDLSHGKVAPEDVKARSKPLIEELKDSAKLYTHSADDDDDLFFDIDDGFDDDDTGPVQKAMSAKDYLTEERLTESELYNMLECITDLEEEVNALSSNPAQKELIEAISGKLREVSDGIFFLIEFTDVALALTQVADCLPHLTEQQLKGFCLEFLQSLVVEVESWVQGVFVNKTADNIFDGGNNIIASAKQITVFGKG</sequence>
<evidence type="ECO:0000256" key="1">
    <source>
        <dbReference type="ARBA" id="ARBA00022630"/>
    </source>
</evidence>
<dbReference type="NCBIfam" id="TIGR00229">
    <property type="entry name" value="sensory_box"/>
    <property type="match status" value="1"/>
</dbReference>
<keyword evidence="7" id="KW-1185">Reference proteome</keyword>
<dbReference type="SMART" id="SM00086">
    <property type="entry name" value="PAC"/>
    <property type="match status" value="1"/>
</dbReference>
<evidence type="ECO:0000313" key="6">
    <source>
        <dbReference type="EMBL" id="RPJ68706.1"/>
    </source>
</evidence>
<dbReference type="InterPro" id="IPR035965">
    <property type="entry name" value="PAS-like_dom_sf"/>
</dbReference>
<dbReference type="CDD" id="cd00130">
    <property type="entry name" value="PAS"/>
    <property type="match status" value="1"/>
</dbReference>
<dbReference type="PROSITE" id="PS50112">
    <property type="entry name" value="PAS"/>
    <property type="match status" value="1"/>
</dbReference>
<evidence type="ECO:0000313" key="7">
    <source>
        <dbReference type="Proteomes" id="UP000275281"/>
    </source>
</evidence>
<dbReference type="SMART" id="SM00091">
    <property type="entry name" value="PAS"/>
    <property type="match status" value="1"/>
</dbReference>
<dbReference type="InterPro" id="IPR000014">
    <property type="entry name" value="PAS"/>
</dbReference>
<evidence type="ECO:0000256" key="2">
    <source>
        <dbReference type="ARBA" id="ARBA00022643"/>
    </source>
</evidence>
<dbReference type="Pfam" id="PF13426">
    <property type="entry name" value="PAS_9"/>
    <property type="match status" value="1"/>
</dbReference>
<evidence type="ECO:0000256" key="3">
    <source>
        <dbReference type="ARBA" id="ARBA00022991"/>
    </source>
</evidence>
<keyword evidence="3" id="KW-0157">Chromophore</keyword>
<dbReference type="PANTHER" id="PTHR47429:SF2">
    <property type="entry name" value="PROTEIN TWIN LOV 1"/>
    <property type="match status" value="1"/>
</dbReference>
<evidence type="ECO:0000259" key="4">
    <source>
        <dbReference type="PROSITE" id="PS50112"/>
    </source>
</evidence>
<dbReference type="PROSITE" id="PS50113">
    <property type="entry name" value="PAC"/>
    <property type="match status" value="1"/>
</dbReference>
<keyword evidence="1" id="KW-0285">Flavoprotein</keyword>
<feature type="domain" description="PAC" evidence="5">
    <location>
        <begin position="94"/>
        <end position="150"/>
    </location>
</feature>
<organism evidence="6 7">
    <name type="scientific">Alteromonas sediminis</name>
    <dbReference type="NCBI Taxonomy" id="2259342"/>
    <lineage>
        <taxon>Bacteria</taxon>
        <taxon>Pseudomonadati</taxon>
        <taxon>Pseudomonadota</taxon>
        <taxon>Gammaproteobacteria</taxon>
        <taxon>Alteromonadales</taxon>
        <taxon>Alteromonadaceae</taxon>
        <taxon>Alteromonas/Salinimonas group</taxon>
        <taxon>Alteromonas</taxon>
    </lineage>
</organism>
<name>A0A3N5Y618_9ALTE</name>
<protein>
    <submittedName>
        <fullName evidence="6">PAS domain S-box protein</fullName>
    </submittedName>
</protein>
<dbReference type="PANTHER" id="PTHR47429">
    <property type="entry name" value="PROTEIN TWIN LOV 1"/>
    <property type="match status" value="1"/>
</dbReference>
<dbReference type="Proteomes" id="UP000275281">
    <property type="component" value="Unassembled WGS sequence"/>
</dbReference>
<dbReference type="AlphaFoldDB" id="A0A3N5Y618"/>
<reference evidence="6 7" key="1">
    <citation type="submission" date="2018-11" db="EMBL/GenBank/DDBJ databases">
        <authorList>
            <person name="Ye M.-Q."/>
            <person name="Du Z.-J."/>
        </authorList>
    </citation>
    <scope>NUCLEOTIDE SEQUENCE [LARGE SCALE GENOMIC DNA]</scope>
    <source>
        <strain evidence="6 7">U0105</strain>
    </source>
</reference>
<evidence type="ECO:0000259" key="5">
    <source>
        <dbReference type="PROSITE" id="PS50113"/>
    </source>
</evidence>
<dbReference type="InterPro" id="IPR001610">
    <property type="entry name" value="PAC"/>
</dbReference>
<keyword evidence="2" id="KW-0288">FMN</keyword>
<dbReference type="InterPro" id="IPR000700">
    <property type="entry name" value="PAS-assoc_C"/>
</dbReference>